<keyword evidence="2" id="KW-1185">Reference proteome</keyword>
<reference evidence="1" key="1">
    <citation type="journal article" date="2023" name="Nat. Commun.">
        <title>Diploid and tetraploid genomes of Acorus and the evolution of monocots.</title>
        <authorList>
            <person name="Ma L."/>
            <person name="Liu K.W."/>
            <person name="Li Z."/>
            <person name="Hsiao Y.Y."/>
            <person name="Qi Y."/>
            <person name="Fu T."/>
            <person name="Tang G.D."/>
            <person name="Zhang D."/>
            <person name="Sun W.H."/>
            <person name="Liu D.K."/>
            <person name="Li Y."/>
            <person name="Chen G.Z."/>
            <person name="Liu X.D."/>
            <person name="Liao X.Y."/>
            <person name="Jiang Y.T."/>
            <person name="Yu X."/>
            <person name="Hao Y."/>
            <person name="Huang J."/>
            <person name="Zhao X.W."/>
            <person name="Ke S."/>
            <person name="Chen Y.Y."/>
            <person name="Wu W.L."/>
            <person name="Hsu J.L."/>
            <person name="Lin Y.F."/>
            <person name="Huang M.D."/>
            <person name="Li C.Y."/>
            <person name="Huang L."/>
            <person name="Wang Z.W."/>
            <person name="Zhao X."/>
            <person name="Zhong W.Y."/>
            <person name="Peng D.H."/>
            <person name="Ahmad S."/>
            <person name="Lan S."/>
            <person name="Zhang J.S."/>
            <person name="Tsai W.C."/>
            <person name="Van de Peer Y."/>
            <person name="Liu Z.J."/>
        </authorList>
    </citation>
    <scope>NUCLEOTIDE SEQUENCE</scope>
    <source>
        <strain evidence="1">CP</strain>
    </source>
</reference>
<name>A0AAV9CZE3_ACOCL</name>
<protein>
    <submittedName>
        <fullName evidence="1">Uncharacterized protein</fullName>
    </submittedName>
</protein>
<evidence type="ECO:0000313" key="1">
    <source>
        <dbReference type="EMBL" id="KAK1294290.1"/>
    </source>
</evidence>
<reference evidence="1" key="2">
    <citation type="submission" date="2023-06" db="EMBL/GenBank/DDBJ databases">
        <authorList>
            <person name="Ma L."/>
            <person name="Liu K.-W."/>
            <person name="Li Z."/>
            <person name="Hsiao Y.-Y."/>
            <person name="Qi Y."/>
            <person name="Fu T."/>
            <person name="Tang G."/>
            <person name="Zhang D."/>
            <person name="Sun W.-H."/>
            <person name="Liu D.-K."/>
            <person name="Li Y."/>
            <person name="Chen G.-Z."/>
            <person name="Liu X.-D."/>
            <person name="Liao X.-Y."/>
            <person name="Jiang Y.-T."/>
            <person name="Yu X."/>
            <person name="Hao Y."/>
            <person name="Huang J."/>
            <person name="Zhao X.-W."/>
            <person name="Ke S."/>
            <person name="Chen Y.-Y."/>
            <person name="Wu W.-L."/>
            <person name="Hsu J.-L."/>
            <person name="Lin Y.-F."/>
            <person name="Huang M.-D."/>
            <person name="Li C.-Y."/>
            <person name="Huang L."/>
            <person name="Wang Z.-W."/>
            <person name="Zhao X."/>
            <person name="Zhong W.-Y."/>
            <person name="Peng D.-H."/>
            <person name="Ahmad S."/>
            <person name="Lan S."/>
            <person name="Zhang J.-S."/>
            <person name="Tsai W.-C."/>
            <person name="Van De Peer Y."/>
            <person name="Liu Z.-J."/>
        </authorList>
    </citation>
    <scope>NUCLEOTIDE SEQUENCE</scope>
    <source>
        <strain evidence="1">CP</strain>
        <tissue evidence="1">Leaves</tissue>
    </source>
</reference>
<dbReference type="EMBL" id="JAUJYO010000016">
    <property type="protein sequence ID" value="KAK1294290.1"/>
    <property type="molecule type" value="Genomic_DNA"/>
</dbReference>
<evidence type="ECO:0000313" key="2">
    <source>
        <dbReference type="Proteomes" id="UP001180020"/>
    </source>
</evidence>
<proteinExistence type="predicted"/>
<organism evidence="1 2">
    <name type="scientific">Acorus calamus</name>
    <name type="common">Sweet flag</name>
    <dbReference type="NCBI Taxonomy" id="4465"/>
    <lineage>
        <taxon>Eukaryota</taxon>
        <taxon>Viridiplantae</taxon>
        <taxon>Streptophyta</taxon>
        <taxon>Embryophyta</taxon>
        <taxon>Tracheophyta</taxon>
        <taxon>Spermatophyta</taxon>
        <taxon>Magnoliopsida</taxon>
        <taxon>Liliopsida</taxon>
        <taxon>Acoraceae</taxon>
        <taxon>Acorus</taxon>
    </lineage>
</organism>
<gene>
    <name evidence="1" type="ORF">QJS10_CPA16g01213</name>
</gene>
<comment type="caution">
    <text evidence="1">The sequence shown here is derived from an EMBL/GenBank/DDBJ whole genome shotgun (WGS) entry which is preliminary data.</text>
</comment>
<dbReference type="Proteomes" id="UP001180020">
    <property type="component" value="Unassembled WGS sequence"/>
</dbReference>
<sequence length="49" mass="5462">MVMSFLVEAPNSGSRGFQGLCDRHLPFLKEGKCWVGFDRLRGEFVGSSL</sequence>
<accession>A0AAV9CZE3</accession>
<dbReference type="AlphaFoldDB" id="A0AAV9CZE3"/>